<dbReference type="AlphaFoldDB" id="A0A379W101"/>
<sequence length="82" mass="8891">MRGRSELWVQPKVDGVAVTLVYQNGKLTRAISRVTDYKRGLDAKIRLIPSIPQTTQGALANAVLQGESFYSARGISSNGWAG</sequence>
<reference evidence="2 3" key="1">
    <citation type="submission" date="2018-06" db="EMBL/GenBank/DDBJ databases">
        <authorList>
            <consortium name="Pathogen Informatics"/>
            <person name="Doyle S."/>
        </authorList>
    </citation>
    <scope>NUCLEOTIDE SEQUENCE [LARGE SCALE GENOMIC DNA]</scope>
    <source>
        <strain evidence="2 3">NCTC8258</strain>
    </source>
</reference>
<dbReference type="InterPro" id="IPR013839">
    <property type="entry name" value="DNAligase_adenylation"/>
</dbReference>
<proteinExistence type="predicted"/>
<protein>
    <submittedName>
        <fullName evidence="2">NAD-dependent DNA ligase LigB</fullName>
        <ecNumber evidence="2">6.5.1.2</ecNumber>
    </submittedName>
</protein>
<keyword evidence="2" id="KW-0436">Ligase</keyword>
<dbReference type="Pfam" id="PF01653">
    <property type="entry name" value="DNA_ligase_aden"/>
    <property type="match status" value="1"/>
</dbReference>
<organism evidence="2 3">
    <name type="scientific">Salmonella enterica I</name>
    <dbReference type="NCBI Taxonomy" id="59201"/>
    <lineage>
        <taxon>Bacteria</taxon>
        <taxon>Pseudomonadati</taxon>
        <taxon>Pseudomonadota</taxon>
        <taxon>Gammaproteobacteria</taxon>
        <taxon>Enterobacterales</taxon>
        <taxon>Enterobacteriaceae</taxon>
        <taxon>Salmonella</taxon>
    </lineage>
</organism>
<name>A0A379W101_SALET</name>
<evidence type="ECO:0000313" key="2">
    <source>
        <dbReference type="EMBL" id="SUH12633.1"/>
    </source>
</evidence>
<dbReference type="EC" id="6.5.1.2" evidence="2"/>
<feature type="domain" description="NAD-dependent DNA ligase adenylation" evidence="1">
    <location>
        <begin position="6"/>
        <end position="72"/>
    </location>
</feature>
<dbReference type="GO" id="GO:0003911">
    <property type="term" value="F:DNA ligase (NAD+) activity"/>
    <property type="evidence" value="ECO:0007669"/>
    <property type="project" value="UniProtKB-EC"/>
</dbReference>
<dbReference type="Proteomes" id="UP000255509">
    <property type="component" value="Unassembled WGS sequence"/>
</dbReference>
<accession>A0A379W101</accession>
<evidence type="ECO:0000259" key="1">
    <source>
        <dbReference type="Pfam" id="PF01653"/>
    </source>
</evidence>
<dbReference type="Gene3D" id="3.30.470.30">
    <property type="entry name" value="DNA ligase/mRNA capping enzyme"/>
    <property type="match status" value="1"/>
</dbReference>
<gene>
    <name evidence="2" type="primary">ligB_2</name>
    <name evidence="2" type="ORF">NCTC8258_00241</name>
</gene>
<evidence type="ECO:0000313" key="3">
    <source>
        <dbReference type="Proteomes" id="UP000255509"/>
    </source>
</evidence>
<dbReference type="SUPFAM" id="SSF56091">
    <property type="entry name" value="DNA ligase/mRNA capping enzyme, catalytic domain"/>
    <property type="match status" value="1"/>
</dbReference>
<dbReference type="EMBL" id="UGXS01000004">
    <property type="protein sequence ID" value="SUH12633.1"/>
    <property type="molecule type" value="Genomic_DNA"/>
</dbReference>